<evidence type="ECO:0000313" key="3">
    <source>
        <dbReference type="EMBL" id="GAA14127.1"/>
    </source>
</evidence>
<evidence type="ECO:0000256" key="1">
    <source>
        <dbReference type="SAM" id="MobiDB-lite"/>
    </source>
</evidence>
<dbReference type="SUPFAM" id="SSF52540">
    <property type="entry name" value="P-loop containing nucleoside triphosphate hydrolases"/>
    <property type="match status" value="1"/>
</dbReference>
<dbReference type="Gene3D" id="3.40.50.300">
    <property type="entry name" value="P-loop containing nucleotide triphosphate hydrolases"/>
    <property type="match status" value="1"/>
</dbReference>
<evidence type="ECO:0000313" key="4">
    <source>
        <dbReference type="Proteomes" id="UP000003558"/>
    </source>
</evidence>
<accession>F9VZT8</accession>
<organism evidence="3 4">
    <name type="scientific">Gordonia alkanivorans NBRC 16433</name>
    <dbReference type="NCBI Taxonomy" id="1027371"/>
    <lineage>
        <taxon>Bacteria</taxon>
        <taxon>Bacillati</taxon>
        <taxon>Actinomycetota</taxon>
        <taxon>Actinomycetes</taxon>
        <taxon>Mycobacteriales</taxon>
        <taxon>Gordoniaceae</taxon>
        <taxon>Gordonia</taxon>
    </lineage>
</organism>
<feature type="compositionally biased region" description="Basic and acidic residues" evidence="1">
    <location>
        <begin position="91"/>
        <end position="113"/>
    </location>
</feature>
<dbReference type="Pfam" id="PF13614">
    <property type="entry name" value="AAA_31"/>
    <property type="match status" value="1"/>
</dbReference>
<protein>
    <submittedName>
        <fullName evidence="3">Soj/ParA-related protein</fullName>
    </submittedName>
</protein>
<dbReference type="InterPro" id="IPR027417">
    <property type="entry name" value="P-loop_NTPase"/>
</dbReference>
<dbReference type="STRING" id="1027371.GOALK_097_01550"/>
<proteinExistence type="predicted"/>
<sequence length="128" mass="13825">MDLLASSLDLIEVQEDLSALRVEGRVPNGGTGFLREAIEPVLDFYDYVLIDCPPNIGPITLNGLAAADALHHSQHPGCVVHVRNPTNPDPGAKDRPRDRPDHRRARCGDHEVQGELGRAPVDSDAPAP</sequence>
<gene>
    <name evidence="3" type="ORF">GOALK_097_01550</name>
</gene>
<comment type="caution">
    <text evidence="3">The sequence shown here is derived from an EMBL/GenBank/DDBJ whole genome shotgun (WGS) entry which is preliminary data.</text>
</comment>
<dbReference type="Proteomes" id="UP000003558">
    <property type="component" value="Unassembled WGS sequence"/>
</dbReference>
<reference evidence="3 4" key="1">
    <citation type="submission" date="2011-05" db="EMBL/GenBank/DDBJ databases">
        <title>Whole genome shotgun sequence of Gordonia alkanivorans NBRC 16433.</title>
        <authorList>
            <person name="Hosoyama A."/>
            <person name="Nakamura S."/>
            <person name="Takarada H."/>
            <person name="Tsuchikane K."/>
            <person name="Yamazaki S."/>
            <person name="Fujita N."/>
        </authorList>
    </citation>
    <scope>NUCLEOTIDE SEQUENCE [LARGE SCALE GENOMIC DNA]</scope>
    <source>
        <strain evidence="3 4">NBRC 16433</strain>
    </source>
</reference>
<dbReference type="EMBL" id="BACI01000097">
    <property type="protein sequence ID" value="GAA14127.1"/>
    <property type="molecule type" value="Genomic_DNA"/>
</dbReference>
<dbReference type="InterPro" id="IPR025669">
    <property type="entry name" value="AAA_dom"/>
</dbReference>
<dbReference type="AlphaFoldDB" id="F9VZT8"/>
<feature type="region of interest" description="Disordered" evidence="1">
    <location>
        <begin position="78"/>
        <end position="128"/>
    </location>
</feature>
<evidence type="ECO:0000259" key="2">
    <source>
        <dbReference type="Pfam" id="PF13614"/>
    </source>
</evidence>
<dbReference type="eggNOG" id="COG1192">
    <property type="taxonomic scope" value="Bacteria"/>
</dbReference>
<feature type="domain" description="AAA" evidence="2">
    <location>
        <begin position="2"/>
        <end position="69"/>
    </location>
</feature>
<name>F9VZT8_9ACTN</name>